<dbReference type="Proteomes" id="UP000321816">
    <property type="component" value="Chromosome"/>
</dbReference>
<dbReference type="RefSeq" id="WP_147804120.1">
    <property type="nucleotide sequence ID" value="NZ_CP144914.1"/>
</dbReference>
<dbReference type="EMBL" id="CP144914">
    <property type="protein sequence ID" value="WWD81074.1"/>
    <property type="molecule type" value="Genomic_DNA"/>
</dbReference>
<dbReference type="NCBIfam" id="TIGR04104">
    <property type="entry name" value="cxxc_20_cxxc"/>
    <property type="match status" value="1"/>
</dbReference>
<evidence type="ECO:0000313" key="3">
    <source>
        <dbReference type="Proteomes" id="UP000321816"/>
    </source>
</evidence>
<dbReference type="OrthoDB" id="2418141at2"/>
<keyword evidence="1" id="KW-0812">Transmembrane</keyword>
<protein>
    <submittedName>
        <fullName evidence="2">TIGR04104 family putative zinc finger protein</fullName>
    </submittedName>
</protein>
<name>A0A5C7F6H3_9BACI</name>
<sequence length="100" mass="11579">MKQPICPNCKREFKYREVLFVNRSKICPSCKMELFPTPASRKKQGFLLFVILTFVLSVRLLLDLNPGLYLLISTGALIIILLGVPFITAFTREEKPMFRR</sequence>
<dbReference type="InterPro" id="IPR026369">
    <property type="entry name" value="CxxC_20_CxxC"/>
</dbReference>
<gene>
    <name evidence="2" type="ORF">FTX54_005790</name>
</gene>
<accession>A0A5C7F6H3</accession>
<dbReference type="KEGG" id="ahal:FTX54_005790"/>
<keyword evidence="1" id="KW-0472">Membrane</keyword>
<keyword evidence="3" id="KW-1185">Reference proteome</keyword>
<reference evidence="2 3" key="1">
    <citation type="submission" date="2024-01" db="EMBL/GenBank/DDBJ databases">
        <title>Complete Genome Sequence of Alkalicoccus halolimnae BZ-SZ-XJ29T, a Moderately Halophilic Bacterium Isolated from a Salt Lake.</title>
        <authorList>
            <person name="Zhao B."/>
        </authorList>
    </citation>
    <scope>NUCLEOTIDE SEQUENCE [LARGE SCALE GENOMIC DNA]</scope>
    <source>
        <strain evidence="2 3">BZ-SZ-XJ29</strain>
    </source>
</reference>
<feature type="transmembrane region" description="Helical" evidence="1">
    <location>
        <begin position="45"/>
        <end position="62"/>
    </location>
</feature>
<organism evidence="2 3">
    <name type="scientific">Alkalicoccus halolimnae</name>
    <dbReference type="NCBI Taxonomy" id="1667239"/>
    <lineage>
        <taxon>Bacteria</taxon>
        <taxon>Bacillati</taxon>
        <taxon>Bacillota</taxon>
        <taxon>Bacilli</taxon>
        <taxon>Bacillales</taxon>
        <taxon>Bacillaceae</taxon>
        <taxon>Alkalicoccus</taxon>
    </lineage>
</organism>
<keyword evidence="1" id="KW-1133">Transmembrane helix</keyword>
<feature type="transmembrane region" description="Helical" evidence="1">
    <location>
        <begin position="68"/>
        <end position="90"/>
    </location>
</feature>
<proteinExistence type="predicted"/>
<evidence type="ECO:0000256" key="1">
    <source>
        <dbReference type="SAM" id="Phobius"/>
    </source>
</evidence>
<dbReference type="AlphaFoldDB" id="A0A5C7F6H3"/>
<evidence type="ECO:0000313" key="2">
    <source>
        <dbReference type="EMBL" id="WWD81074.1"/>
    </source>
</evidence>